<evidence type="ECO:0000313" key="5">
    <source>
        <dbReference type="EMBL" id="RVE61339.1"/>
    </source>
</evidence>
<feature type="compositionally biased region" description="Low complexity" evidence="3">
    <location>
        <begin position="158"/>
        <end position="183"/>
    </location>
</feature>
<dbReference type="AlphaFoldDB" id="A0A3S2P0R5"/>
<feature type="domain" description="HECT" evidence="4">
    <location>
        <begin position="234"/>
        <end position="564"/>
    </location>
</feature>
<keyword evidence="2" id="KW-0833">Ubl conjugation pathway</keyword>
<evidence type="ECO:0000256" key="3">
    <source>
        <dbReference type="SAM" id="MobiDB-lite"/>
    </source>
</evidence>
<protein>
    <recommendedName>
        <fullName evidence="4">HECT domain-containing protein</fullName>
    </recommendedName>
</protein>
<sequence>MAKSVLELLREAAAVLEQQNRQETSVINHTPTTSATPSGPPRSSARAEVLRLFSPYPARAAPRRGYTPEFLCSKELGVGAAVIYIRPLQKDIDLEDLPSATTSCQSTGPMVECVYCAETFTYSEIEGHIDSCEKKNNSDSNAEETSERTPSGSSGMIQAGTTPAATSSSSQSPNEEIQSSSSEDWTTEPDVYKAANMFRHHLLTSAEHKPELVARLDLRSTEEDREREIITFYKKPGIDWASPFSVILGGDAAVGDGVKRHFFSMVMEKIQFGFDLNLDNAGKTLLFSGTDDHKVPSTSRALLDGDLFRVVGRAIGHSFIHGGPCFTGLSPSMMELIMGRNDECAVMDLSDCPDTDVIEVVSLLESEKELTPPEKCEVNNLAVSWDLPLMTDSNRRWLAEKLLYHAIIERRRTQIKQMRKGLKDSGVFCMIKERPALASILFPRSADQVMDSQTILKRIVWPMPDSEDEDDHRSLEETCLVTSYLRTYIENGSSQELHRLLKFWTGWCIPPQQLYVEVSGDIGLPVASTCMTTLKLPQKCATYQTFKDNLEAAVGSTDFGFGMI</sequence>
<evidence type="ECO:0000256" key="1">
    <source>
        <dbReference type="ARBA" id="ARBA00022679"/>
    </source>
</evidence>
<evidence type="ECO:0000259" key="4">
    <source>
        <dbReference type="SMART" id="SM00119"/>
    </source>
</evidence>
<evidence type="ECO:0000313" key="6">
    <source>
        <dbReference type="Proteomes" id="UP000283210"/>
    </source>
</evidence>
<keyword evidence="1" id="KW-0808">Transferase</keyword>
<dbReference type="OrthoDB" id="5948939at2759"/>
<dbReference type="Gene3D" id="3.90.1750.10">
    <property type="entry name" value="Hect, E3 ligase catalytic domains"/>
    <property type="match status" value="1"/>
</dbReference>
<feature type="region of interest" description="Disordered" evidence="3">
    <location>
        <begin position="20"/>
        <end position="43"/>
    </location>
</feature>
<feature type="region of interest" description="Disordered" evidence="3">
    <location>
        <begin position="133"/>
        <end position="186"/>
    </location>
</feature>
<keyword evidence="6" id="KW-1185">Reference proteome</keyword>
<dbReference type="GO" id="GO:0004842">
    <property type="term" value="F:ubiquitin-protein transferase activity"/>
    <property type="evidence" value="ECO:0007669"/>
    <property type="project" value="InterPro"/>
</dbReference>
<evidence type="ECO:0000256" key="2">
    <source>
        <dbReference type="ARBA" id="ARBA00022786"/>
    </source>
</evidence>
<dbReference type="SUPFAM" id="SSF56204">
    <property type="entry name" value="Hect, E3 ligase catalytic domain"/>
    <property type="match status" value="1"/>
</dbReference>
<name>A0A3S2P0R5_ORYJA</name>
<dbReference type="InterPro" id="IPR035983">
    <property type="entry name" value="Hect_E3_ubiquitin_ligase"/>
</dbReference>
<dbReference type="Gene3D" id="3.30.2410.10">
    <property type="entry name" value="Hect, E3 ligase catalytic domain"/>
    <property type="match status" value="1"/>
</dbReference>
<dbReference type="EMBL" id="CM012453">
    <property type="protein sequence ID" value="RVE61339.1"/>
    <property type="molecule type" value="Genomic_DNA"/>
</dbReference>
<dbReference type="SMART" id="SM00119">
    <property type="entry name" value="HECTc"/>
    <property type="match status" value="1"/>
</dbReference>
<feature type="compositionally biased region" description="Low complexity" evidence="3">
    <location>
        <begin position="30"/>
        <end position="43"/>
    </location>
</feature>
<organism evidence="5 6">
    <name type="scientific">Oryzias javanicus</name>
    <name type="common">Javanese ricefish</name>
    <name type="synonym">Aplocheilus javanicus</name>
    <dbReference type="NCBI Taxonomy" id="123683"/>
    <lineage>
        <taxon>Eukaryota</taxon>
        <taxon>Metazoa</taxon>
        <taxon>Chordata</taxon>
        <taxon>Craniata</taxon>
        <taxon>Vertebrata</taxon>
        <taxon>Euteleostomi</taxon>
        <taxon>Actinopterygii</taxon>
        <taxon>Neopterygii</taxon>
        <taxon>Teleostei</taxon>
        <taxon>Neoteleostei</taxon>
        <taxon>Acanthomorphata</taxon>
        <taxon>Ovalentaria</taxon>
        <taxon>Atherinomorphae</taxon>
        <taxon>Beloniformes</taxon>
        <taxon>Adrianichthyidae</taxon>
        <taxon>Oryziinae</taxon>
        <taxon>Oryzias</taxon>
    </lineage>
</organism>
<reference evidence="5 6" key="1">
    <citation type="submission" date="2018-11" db="EMBL/GenBank/DDBJ databases">
        <authorList>
            <person name="Lopez-Roques C."/>
            <person name="Donnadieu C."/>
            <person name="Bouchez O."/>
            <person name="Klopp C."/>
            <person name="Cabau C."/>
            <person name="Zahm M."/>
        </authorList>
    </citation>
    <scope>NUCLEOTIDE SEQUENCE [LARGE SCALE GENOMIC DNA]</scope>
    <source>
        <strain evidence="5">RS831</strain>
        <tissue evidence="5">Whole body</tissue>
    </source>
</reference>
<feature type="compositionally biased region" description="Polar residues" evidence="3">
    <location>
        <begin position="20"/>
        <end position="29"/>
    </location>
</feature>
<reference evidence="5 6" key="2">
    <citation type="submission" date="2019-01" db="EMBL/GenBank/DDBJ databases">
        <title>A chromosome length genome reference of the Java medaka (oryzias javanicus).</title>
        <authorList>
            <person name="Herpin A."/>
            <person name="Takehana Y."/>
            <person name="Naruse K."/>
            <person name="Ansai S."/>
            <person name="Kawaguchi M."/>
        </authorList>
    </citation>
    <scope>NUCLEOTIDE SEQUENCE [LARGE SCALE GENOMIC DNA]</scope>
    <source>
        <strain evidence="5">RS831</strain>
        <tissue evidence="5">Whole body</tissue>
    </source>
</reference>
<dbReference type="InterPro" id="IPR000569">
    <property type="entry name" value="HECT_dom"/>
</dbReference>
<dbReference type="Pfam" id="PF00632">
    <property type="entry name" value="HECT"/>
    <property type="match status" value="1"/>
</dbReference>
<gene>
    <name evidence="5" type="ORF">OJAV_G00169860</name>
</gene>
<dbReference type="Proteomes" id="UP000283210">
    <property type="component" value="Chromosome 17"/>
</dbReference>
<accession>A0A3S2P0R5</accession>
<proteinExistence type="predicted"/>